<protein>
    <submittedName>
        <fullName evidence="1">Uncharacterized protein</fullName>
    </submittedName>
</protein>
<dbReference type="Gene3D" id="2.160.20.10">
    <property type="entry name" value="Single-stranded right-handed beta-helix, Pectin lyase-like"/>
    <property type="match status" value="1"/>
</dbReference>
<sequence>MAKYGAYPNDGIDDEKAVQAAIDAAGDHTVVVFAAGTYNFSAPDDPARGRSLTGAEAHIKVSGKTNMTLRGAVDETTGEPTTVFDRNLLFYTNQPISSSFNRVSILDARNNHGVKIENIAFKNKLHYTVGKVLSIDSTTITVEIVKGYPMDNGCPVASANVWTWDGVNEGEEILKIGEPSVTYGDNVGHFFSLLDAEARTMQCVKKDNAFYGKASVGDYVSWHYGWNAQGTVYMSKNINIHLENVHIYTALRSALFLSYNHNLYFNELEIRPENNRFSMSPRDGVHASRNTGEFVSDNMYIKGTRLDGYVVTGTAATVNIIKDSRRFKFITDQSVRDFSCLNTPLYFYDNNIRHKVPVKRVNYVSHSSSGSVYNVVTARDIPSFVDNSTTLIPSGLSPVTVIVKNSTFKSIGGASELYFCDNVYSSNNYHENIMYSPVRLGANITRNHTGGNLEFSNNEYKDCAWEGNFYKKKQHGYISAFNLSKVFSNMYVTDLVIQNNKFISTTSATSMPPIELDEVGNVLIRNNSYEGFDKYVQLWDVYNVTNED</sequence>
<organism evidence="1 2">
    <name type="scientific">Pseudalgibacter alginicilyticus</name>
    <dbReference type="NCBI Taxonomy" id="1736674"/>
    <lineage>
        <taxon>Bacteria</taxon>
        <taxon>Pseudomonadati</taxon>
        <taxon>Bacteroidota</taxon>
        <taxon>Flavobacteriia</taxon>
        <taxon>Flavobacteriales</taxon>
        <taxon>Flavobacteriaceae</taxon>
        <taxon>Pseudalgibacter</taxon>
    </lineage>
</organism>
<evidence type="ECO:0000313" key="2">
    <source>
        <dbReference type="Proteomes" id="UP000057981"/>
    </source>
</evidence>
<dbReference type="InterPro" id="IPR012334">
    <property type="entry name" value="Pectin_lyas_fold"/>
</dbReference>
<dbReference type="InterPro" id="IPR011050">
    <property type="entry name" value="Pectin_lyase_fold/virulence"/>
</dbReference>
<evidence type="ECO:0000313" key="1">
    <source>
        <dbReference type="EMBL" id="ALJ04496.1"/>
    </source>
</evidence>
<dbReference type="KEGG" id="ahz:APS56_04785"/>
<dbReference type="EMBL" id="CP012898">
    <property type="protein sequence ID" value="ALJ04496.1"/>
    <property type="molecule type" value="Genomic_DNA"/>
</dbReference>
<dbReference type="SUPFAM" id="SSF51126">
    <property type="entry name" value="Pectin lyase-like"/>
    <property type="match status" value="2"/>
</dbReference>
<dbReference type="AlphaFoldDB" id="A0A0P0CES9"/>
<gene>
    <name evidence="1" type="ORF">APS56_04785</name>
</gene>
<reference evidence="1 2" key="1">
    <citation type="submission" date="2015-10" db="EMBL/GenBank/DDBJ databases">
        <authorList>
            <person name="Gilbert D.G."/>
        </authorList>
    </citation>
    <scope>NUCLEOTIDE SEQUENCE [LARGE SCALE GENOMIC DNA]</scope>
    <source>
        <strain evidence="2">HZ-22</strain>
    </source>
</reference>
<keyword evidence="2" id="KW-1185">Reference proteome</keyword>
<proteinExistence type="predicted"/>
<accession>A0A0P0CES9</accession>
<dbReference type="Proteomes" id="UP000057981">
    <property type="component" value="Chromosome"/>
</dbReference>
<name>A0A0P0CES9_9FLAO</name>